<comment type="caution">
    <text evidence="1">The sequence shown here is derived from an EMBL/GenBank/DDBJ whole genome shotgun (WGS) entry which is preliminary data.</text>
</comment>
<dbReference type="EMBL" id="AWUE01020376">
    <property type="protein sequence ID" value="OMO68555.1"/>
    <property type="molecule type" value="Genomic_DNA"/>
</dbReference>
<keyword evidence="2" id="KW-1185">Reference proteome</keyword>
<dbReference type="Proteomes" id="UP000187203">
    <property type="component" value="Unassembled WGS sequence"/>
</dbReference>
<dbReference type="AlphaFoldDB" id="A0A1R3HE10"/>
<evidence type="ECO:0000313" key="2">
    <source>
        <dbReference type="Proteomes" id="UP000187203"/>
    </source>
</evidence>
<sequence length="106" mass="12130">MNQVADRWLVFDELSLEKEADSTLIYGYLILHAEYVKTMNTTNTKIRNTTKAPKGLPAVTILFLELVEVAILVFRIRRTCSFVCRNWKGEGDEVCSVYVADEYGFS</sequence>
<accession>A0A1R3HE10</accession>
<evidence type="ECO:0000313" key="1">
    <source>
        <dbReference type="EMBL" id="OMO68555.1"/>
    </source>
</evidence>
<proteinExistence type="predicted"/>
<name>A0A1R3HE10_9ROSI</name>
<gene>
    <name evidence="1" type="ORF">COLO4_29589</name>
</gene>
<reference evidence="2" key="1">
    <citation type="submission" date="2013-09" db="EMBL/GenBank/DDBJ databases">
        <title>Corchorus olitorius genome sequencing.</title>
        <authorList>
            <person name="Alam M."/>
            <person name="Haque M.S."/>
            <person name="Islam M.S."/>
            <person name="Emdad E.M."/>
            <person name="Islam M.M."/>
            <person name="Ahmed B."/>
            <person name="Halim A."/>
            <person name="Hossen Q.M.M."/>
            <person name="Hossain M.Z."/>
            <person name="Ahmed R."/>
            <person name="Khan M.M."/>
            <person name="Islam R."/>
            <person name="Rashid M.M."/>
            <person name="Khan S.A."/>
            <person name="Rahman M.S."/>
            <person name="Alam M."/>
            <person name="Yahiya A.S."/>
            <person name="Khan M.S."/>
            <person name="Azam M.S."/>
            <person name="Haque T."/>
            <person name="Lashkar M.Z.H."/>
            <person name="Akhand A.I."/>
            <person name="Morshed G."/>
            <person name="Roy S."/>
            <person name="Uddin K.S."/>
            <person name="Rabeya T."/>
            <person name="Hossain A.S."/>
            <person name="Chowdhury A."/>
            <person name="Snigdha A.R."/>
            <person name="Mortoza M.S."/>
            <person name="Matin S.A."/>
            <person name="Hoque S.M.E."/>
            <person name="Islam M.K."/>
            <person name="Roy D.K."/>
            <person name="Haider R."/>
            <person name="Moosa M.M."/>
            <person name="Elias S.M."/>
            <person name="Hasan A.M."/>
            <person name="Jahan S."/>
            <person name="Shafiuddin M."/>
            <person name="Mahmood N."/>
            <person name="Shommy N.S."/>
        </authorList>
    </citation>
    <scope>NUCLEOTIDE SEQUENCE [LARGE SCALE GENOMIC DNA]</scope>
    <source>
        <strain evidence="2">cv. O-4</strain>
    </source>
</reference>
<organism evidence="1 2">
    <name type="scientific">Corchorus olitorius</name>
    <dbReference type="NCBI Taxonomy" id="93759"/>
    <lineage>
        <taxon>Eukaryota</taxon>
        <taxon>Viridiplantae</taxon>
        <taxon>Streptophyta</taxon>
        <taxon>Embryophyta</taxon>
        <taxon>Tracheophyta</taxon>
        <taxon>Spermatophyta</taxon>
        <taxon>Magnoliopsida</taxon>
        <taxon>eudicotyledons</taxon>
        <taxon>Gunneridae</taxon>
        <taxon>Pentapetalae</taxon>
        <taxon>rosids</taxon>
        <taxon>malvids</taxon>
        <taxon>Malvales</taxon>
        <taxon>Malvaceae</taxon>
        <taxon>Grewioideae</taxon>
        <taxon>Apeibeae</taxon>
        <taxon>Corchorus</taxon>
    </lineage>
</organism>
<protein>
    <submittedName>
        <fullName evidence="1">Uncharacterized protein</fullName>
    </submittedName>
</protein>